<evidence type="ECO:0000313" key="3">
    <source>
        <dbReference type="Proteomes" id="UP000241346"/>
    </source>
</evidence>
<dbReference type="Proteomes" id="UP000241346">
    <property type="component" value="Unassembled WGS sequence"/>
</dbReference>
<organism evidence="2 3">
    <name type="scientific">Photobacterium rosenbergii</name>
    <dbReference type="NCBI Taxonomy" id="294936"/>
    <lineage>
        <taxon>Bacteria</taxon>
        <taxon>Pseudomonadati</taxon>
        <taxon>Pseudomonadota</taxon>
        <taxon>Gammaproteobacteria</taxon>
        <taxon>Vibrionales</taxon>
        <taxon>Vibrionaceae</taxon>
        <taxon>Photobacterium</taxon>
    </lineage>
</organism>
<feature type="domain" description="AsmA" evidence="1">
    <location>
        <begin position="7"/>
        <end position="609"/>
    </location>
</feature>
<dbReference type="InterPro" id="IPR052894">
    <property type="entry name" value="AsmA-related"/>
</dbReference>
<accession>A0A2T3N7I6</accession>
<dbReference type="AlphaFoldDB" id="A0A2T3N7I6"/>
<dbReference type="PANTHER" id="PTHR30441">
    <property type="entry name" value="DUF748 DOMAIN-CONTAINING PROTEIN"/>
    <property type="match status" value="1"/>
</dbReference>
<proteinExistence type="predicted"/>
<dbReference type="InterPro" id="IPR007844">
    <property type="entry name" value="AsmA"/>
</dbReference>
<comment type="caution">
    <text evidence="2">The sequence shown here is derived from an EMBL/GenBank/DDBJ whole genome shotgun (WGS) entry which is preliminary data.</text>
</comment>
<dbReference type="GO" id="GO:0090313">
    <property type="term" value="P:regulation of protein targeting to membrane"/>
    <property type="evidence" value="ECO:0007669"/>
    <property type="project" value="TreeGrafter"/>
</dbReference>
<name>A0A2T3N7I6_9GAMM</name>
<reference evidence="2 3" key="1">
    <citation type="submission" date="2018-03" db="EMBL/GenBank/DDBJ databases">
        <title>Whole genome sequencing of Histamine producing bacteria.</title>
        <authorList>
            <person name="Butler K."/>
        </authorList>
    </citation>
    <scope>NUCLEOTIDE SEQUENCE [LARGE SCALE GENOMIC DNA]</scope>
    <source>
        <strain evidence="2 3">DSM 19138</strain>
    </source>
</reference>
<dbReference type="EMBL" id="PYMB01000017">
    <property type="protein sequence ID" value="PSW09021.1"/>
    <property type="molecule type" value="Genomic_DNA"/>
</dbReference>
<dbReference type="Pfam" id="PF05170">
    <property type="entry name" value="AsmA"/>
    <property type="match status" value="1"/>
</dbReference>
<evidence type="ECO:0000313" key="2">
    <source>
        <dbReference type="EMBL" id="PSW09021.1"/>
    </source>
</evidence>
<sequence>MLGAAMRIIGKIIATLAVLAALGATIILTLLHTQYAAPMLRQAVNQLTPYTLDLADVRYHIRDPWHLTLLSPSLSINDSQPPMSADRISFWLSPDSLTKRQWQFDSLLLDKPVVPAQALNQITLPEIRSQRLAISRLYVSTNTMVLGQAELQLDNWHYRPGTTTPWWQQFKGSFQLAADSAQWQQWETQQLLLDGHYGDSQWTLNGFSFDWQHASVNGQLGLDSDKKTLTIHQLTLSGLQLQDSGLTQIIRHQLENWASEQWQATLKRVDILDSSIELPAVSLNHANLSITNWQWPRSAYSQQDAWLSFNAESGSWQQQLFTDPLLDVNFRPHEVIINGASVNALEGYWRVEGKASPGALQLDNFTSKGIKWFLPADWANHLSLALSPFKQINIQSLDIGYAQLTAADSDTPWYINGLNASGKNIELRTQPYLSLWQGNVAATARQASLNTVDLFEPLVEMSSDNGQWQLEQAFLPFKDGLLEATGQIALSKEGQPWQLALQGDSLPAHILPRWLSVPWPASGHIDMTAAFQGLGQNYASLSHSLNGELRAAFRDSAVELGGEVLFNAWQQASSSDIPAATKAEVDKATPLAITPLKITSDRGRMTISPLSITGKEIDVLFKGQWDLATPSGQQLELEAKIGCQRLTKRWQEGQQTVSGSLCDGSSI</sequence>
<dbReference type="PANTHER" id="PTHR30441:SF8">
    <property type="entry name" value="DUF748 DOMAIN-CONTAINING PROTEIN"/>
    <property type="match status" value="1"/>
</dbReference>
<protein>
    <submittedName>
        <fullName evidence="2">AsmA family protein</fullName>
    </submittedName>
</protein>
<gene>
    <name evidence="2" type="ORF">C9J01_21905</name>
</gene>
<dbReference type="GO" id="GO:0005886">
    <property type="term" value="C:plasma membrane"/>
    <property type="evidence" value="ECO:0007669"/>
    <property type="project" value="TreeGrafter"/>
</dbReference>
<evidence type="ECO:0000259" key="1">
    <source>
        <dbReference type="Pfam" id="PF05170"/>
    </source>
</evidence>